<organism evidence="1 2">
    <name type="scientific">Dictyobacter formicarum</name>
    <dbReference type="NCBI Taxonomy" id="2778368"/>
    <lineage>
        <taxon>Bacteria</taxon>
        <taxon>Bacillati</taxon>
        <taxon>Chloroflexota</taxon>
        <taxon>Ktedonobacteria</taxon>
        <taxon>Ktedonobacterales</taxon>
        <taxon>Dictyobacteraceae</taxon>
        <taxon>Dictyobacter</taxon>
    </lineage>
</organism>
<protein>
    <submittedName>
        <fullName evidence="1">Uncharacterized protein</fullName>
    </submittedName>
</protein>
<evidence type="ECO:0000313" key="2">
    <source>
        <dbReference type="Proteomes" id="UP000635565"/>
    </source>
</evidence>
<comment type="caution">
    <text evidence="1">The sequence shown here is derived from an EMBL/GenBank/DDBJ whole genome shotgun (WGS) entry which is preliminary data.</text>
</comment>
<name>A0ABQ3VHP8_9CHLR</name>
<sequence>MRGRRRETYSIQTHSYIGDVPAHLIAMIRKYIAIDTFAPTDERCSDLYLQGDD</sequence>
<keyword evidence="2" id="KW-1185">Reference proteome</keyword>
<accession>A0ABQ3VHP8</accession>
<gene>
    <name evidence="1" type="ORF">KSZ_34380</name>
</gene>
<proteinExistence type="predicted"/>
<dbReference type="EMBL" id="BNJJ01000009">
    <property type="protein sequence ID" value="GHO85432.1"/>
    <property type="molecule type" value="Genomic_DNA"/>
</dbReference>
<evidence type="ECO:0000313" key="1">
    <source>
        <dbReference type="EMBL" id="GHO85432.1"/>
    </source>
</evidence>
<reference evidence="1 2" key="1">
    <citation type="journal article" date="2021" name="Int. J. Syst. Evol. Microbiol.">
        <title>Reticulibacter mediterranei gen. nov., sp. nov., within the new family Reticulibacteraceae fam. nov., and Ktedonospora formicarum gen. nov., sp. nov., Ktedonobacter robiniae sp. nov., Dictyobacter formicarum sp. nov. and Dictyobacter arantiisoli sp. nov., belonging to the class Ktedonobacteria.</title>
        <authorList>
            <person name="Yabe S."/>
            <person name="Zheng Y."/>
            <person name="Wang C.M."/>
            <person name="Sakai Y."/>
            <person name="Abe K."/>
            <person name="Yokota A."/>
            <person name="Donadio S."/>
            <person name="Cavaletti L."/>
            <person name="Monciardini P."/>
        </authorList>
    </citation>
    <scope>NUCLEOTIDE SEQUENCE [LARGE SCALE GENOMIC DNA]</scope>
    <source>
        <strain evidence="1 2">SOSP1-9</strain>
    </source>
</reference>
<dbReference type="Proteomes" id="UP000635565">
    <property type="component" value="Unassembled WGS sequence"/>
</dbReference>